<evidence type="ECO:0000313" key="12">
    <source>
        <dbReference type="EMBL" id="HEB96028.1"/>
    </source>
</evidence>
<proteinExistence type="inferred from homology"/>
<keyword evidence="10" id="KW-0170">Cobalt</keyword>
<dbReference type="SUPFAM" id="SSF55031">
    <property type="entry name" value="Bacterial exopeptidase dimerisation domain"/>
    <property type="match status" value="1"/>
</dbReference>
<comment type="cofactor">
    <cofactor evidence="1">
        <name>Zn(2+)</name>
        <dbReference type="ChEBI" id="CHEBI:29105"/>
    </cofactor>
</comment>
<dbReference type="Proteomes" id="UP000886251">
    <property type="component" value="Unassembled WGS sequence"/>
</dbReference>
<comment type="subcellular location">
    <subcellularLocation>
        <location evidence="2">Cytoplasm</location>
    </subcellularLocation>
</comment>
<dbReference type="InterPro" id="IPR036264">
    <property type="entry name" value="Bact_exopeptidase_dim_dom"/>
</dbReference>
<evidence type="ECO:0000256" key="9">
    <source>
        <dbReference type="ARBA" id="ARBA00022833"/>
    </source>
</evidence>
<dbReference type="Gene3D" id="3.30.70.360">
    <property type="match status" value="1"/>
</dbReference>
<gene>
    <name evidence="12" type="ORF">ENI96_06325</name>
</gene>
<evidence type="ECO:0000256" key="10">
    <source>
        <dbReference type="ARBA" id="ARBA00023285"/>
    </source>
</evidence>
<comment type="caution">
    <text evidence="12">The sequence shown here is derived from an EMBL/GenBank/DDBJ whole genome shotgun (WGS) entry which is preliminary data.</text>
</comment>
<dbReference type="InterPro" id="IPR010169">
    <property type="entry name" value="AcOrn-deacetyl"/>
</dbReference>
<keyword evidence="6" id="KW-0028">Amino-acid biosynthesis</keyword>
<dbReference type="InterPro" id="IPR011650">
    <property type="entry name" value="Peptidase_M20_dimer"/>
</dbReference>
<dbReference type="HAMAP" id="MF_01108">
    <property type="entry name" value="ArgE"/>
    <property type="match status" value="1"/>
</dbReference>
<evidence type="ECO:0000256" key="3">
    <source>
        <dbReference type="ARBA" id="ARBA00005691"/>
    </source>
</evidence>
<dbReference type="Pfam" id="PF07687">
    <property type="entry name" value="M20_dimer"/>
    <property type="match status" value="1"/>
</dbReference>
<dbReference type="NCBIfam" id="NF003474">
    <property type="entry name" value="PRK05111.1"/>
    <property type="match status" value="1"/>
</dbReference>
<dbReference type="GO" id="GO:0006526">
    <property type="term" value="P:L-arginine biosynthetic process"/>
    <property type="evidence" value="ECO:0007669"/>
    <property type="project" value="UniProtKB-KW"/>
</dbReference>
<evidence type="ECO:0000256" key="6">
    <source>
        <dbReference type="ARBA" id="ARBA00022605"/>
    </source>
</evidence>
<dbReference type="FunFam" id="3.30.70.360:FF:000003">
    <property type="entry name" value="Acetylornithine deacetylase"/>
    <property type="match status" value="1"/>
</dbReference>
<reference evidence="12" key="1">
    <citation type="journal article" date="2020" name="mSystems">
        <title>Genome- and Community-Level Interaction Insights into Carbon Utilization and Element Cycling Functions of Hydrothermarchaeota in Hydrothermal Sediment.</title>
        <authorList>
            <person name="Zhou Z."/>
            <person name="Liu Y."/>
            <person name="Xu W."/>
            <person name="Pan J."/>
            <person name="Luo Z.H."/>
            <person name="Li M."/>
        </authorList>
    </citation>
    <scope>NUCLEOTIDE SEQUENCE [LARGE SCALE GENOMIC DNA]</scope>
    <source>
        <strain evidence="12">HyVt-443</strain>
    </source>
</reference>
<dbReference type="SUPFAM" id="SSF53187">
    <property type="entry name" value="Zn-dependent exopeptidases"/>
    <property type="match status" value="1"/>
</dbReference>
<evidence type="ECO:0000256" key="2">
    <source>
        <dbReference type="ARBA" id="ARBA00004496"/>
    </source>
</evidence>
<protein>
    <submittedName>
        <fullName evidence="12">Acetylornithine deacetylase</fullName>
        <ecNumber evidence="12">3.5.1.16</ecNumber>
    </submittedName>
</protein>
<dbReference type="InterPro" id="IPR002933">
    <property type="entry name" value="Peptidase_M20"/>
</dbReference>
<organism evidence="12">
    <name type="scientific">Sedimenticola thiotaurini</name>
    <dbReference type="NCBI Taxonomy" id="1543721"/>
    <lineage>
        <taxon>Bacteria</taxon>
        <taxon>Pseudomonadati</taxon>
        <taxon>Pseudomonadota</taxon>
        <taxon>Gammaproteobacteria</taxon>
        <taxon>Chromatiales</taxon>
        <taxon>Sedimenticolaceae</taxon>
        <taxon>Sedimenticola</taxon>
    </lineage>
</organism>
<evidence type="ECO:0000256" key="5">
    <source>
        <dbReference type="ARBA" id="ARBA00022571"/>
    </source>
</evidence>
<dbReference type="Pfam" id="PF01546">
    <property type="entry name" value="Peptidase_M20"/>
    <property type="match status" value="1"/>
</dbReference>
<evidence type="ECO:0000256" key="7">
    <source>
        <dbReference type="ARBA" id="ARBA00022723"/>
    </source>
</evidence>
<dbReference type="EMBL" id="DRKP01000070">
    <property type="protein sequence ID" value="HEB96028.1"/>
    <property type="molecule type" value="Genomic_DNA"/>
</dbReference>
<dbReference type="PANTHER" id="PTHR43808">
    <property type="entry name" value="ACETYLORNITHINE DEACETYLASE"/>
    <property type="match status" value="1"/>
</dbReference>
<dbReference type="EC" id="3.5.1.16" evidence="12"/>
<feature type="domain" description="Peptidase M20 dimerisation" evidence="11">
    <location>
        <begin position="178"/>
        <end position="285"/>
    </location>
</feature>
<dbReference type="NCBIfam" id="TIGR01892">
    <property type="entry name" value="AcOrn-deacetyl"/>
    <property type="match status" value="1"/>
</dbReference>
<dbReference type="Gene3D" id="3.40.630.10">
    <property type="entry name" value="Zn peptidases"/>
    <property type="match status" value="1"/>
</dbReference>
<dbReference type="AlphaFoldDB" id="A0A831RM74"/>
<keyword evidence="9" id="KW-0862">Zinc</keyword>
<keyword evidence="8 12" id="KW-0378">Hydrolase</keyword>
<dbReference type="GO" id="GO:0046872">
    <property type="term" value="F:metal ion binding"/>
    <property type="evidence" value="ECO:0007669"/>
    <property type="project" value="UniProtKB-KW"/>
</dbReference>
<dbReference type="GO" id="GO:0008777">
    <property type="term" value="F:acetylornithine deacetylase activity"/>
    <property type="evidence" value="ECO:0007669"/>
    <property type="project" value="UniProtKB-EC"/>
</dbReference>
<dbReference type="PANTHER" id="PTHR43808:SF1">
    <property type="entry name" value="ACETYLORNITHINE DEACETYLASE"/>
    <property type="match status" value="1"/>
</dbReference>
<dbReference type="GO" id="GO:0005737">
    <property type="term" value="C:cytoplasm"/>
    <property type="evidence" value="ECO:0007669"/>
    <property type="project" value="UniProtKB-SubCell"/>
</dbReference>
<dbReference type="CDD" id="cd03894">
    <property type="entry name" value="M20_ArgE"/>
    <property type="match status" value="1"/>
</dbReference>
<evidence type="ECO:0000256" key="8">
    <source>
        <dbReference type="ARBA" id="ARBA00022801"/>
    </source>
</evidence>
<dbReference type="InterPro" id="IPR001261">
    <property type="entry name" value="ArgE/DapE_CS"/>
</dbReference>
<keyword evidence="4" id="KW-0963">Cytoplasm</keyword>
<evidence type="ECO:0000256" key="1">
    <source>
        <dbReference type="ARBA" id="ARBA00001947"/>
    </source>
</evidence>
<keyword evidence="5" id="KW-0055">Arginine biosynthesis</keyword>
<evidence type="ECO:0000256" key="4">
    <source>
        <dbReference type="ARBA" id="ARBA00022490"/>
    </source>
</evidence>
<name>A0A831RM74_9GAMM</name>
<accession>A0A831RM74</accession>
<dbReference type="InterPro" id="IPR050072">
    <property type="entry name" value="Peptidase_M20A"/>
</dbReference>
<sequence>MPDAPPGLVAMIRELVAIPSVSSIQPGWDQSNETVIDRLAGWLAALGFRTEVLPVAGHDGKYNLVASAGRGDQGLVLSGHSDTVPFDAARWSSDPFTLTERDQRLYGLGTSDMKAFFALVIEAVRELDLARLRQPLVILATADEESNMCGAQSLVDTQRRLGRHALIGEPTGLRPIRMHKGIAMESIRLTGRSGHSSDPALGVSALEGMQRVMGEILRWRDELQQRWHDPLFRVPVPTLNLGHIHGGDNPNRICGECELQIDIRPLPGMVLEELRLELRQRLERLLQGSGLTLELTSPFSGIPPLETAADAAIVRETERLTGVDAGAVAFGTEGPYLDRLGVETVILGPGDIDQAHQPDEYLALERIRPMVELIRSLVRRFCF</sequence>
<evidence type="ECO:0000259" key="11">
    <source>
        <dbReference type="Pfam" id="PF07687"/>
    </source>
</evidence>
<keyword evidence="7" id="KW-0479">Metal-binding</keyword>
<comment type="similarity">
    <text evidence="3">Belongs to the peptidase M20A family. ArgE subfamily.</text>
</comment>
<dbReference type="PROSITE" id="PS00759">
    <property type="entry name" value="ARGE_DAPE_CPG2_2"/>
    <property type="match status" value="1"/>
</dbReference>